<dbReference type="PROSITE" id="PS50157">
    <property type="entry name" value="ZINC_FINGER_C2H2_2"/>
    <property type="match status" value="2"/>
</dbReference>
<dbReference type="InterPro" id="IPR036236">
    <property type="entry name" value="Znf_C2H2_sf"/>
</dbReference>
<dbReference type="PANTHER" id="PTHR40626">
    <property type="entry name" value="MIP31509P"/>
    <property type="match status" value="1"/>
</dbReference>
<keyword evidence="4 9" id="KW-0863">Zinc-finger</keyword>
<sequence>MASTPPRSSNKEREFQCAFCNRKFRKLEHLQRHTRRHTHEKPFSCPCGACFSRQDLLRRHERIVHGSLSDSPHQSTSVYNISERPQSPSAAQQRVRNIAAHASVGNHTNNLPSREHGNLSLNGQPTSLTSSRAKPAPLSRRFEALTEMLQMNDPVLDDIVAEPRPQFATSTHVDNPDRSMTRSLAQGSSTHHAAQLVHEVPTIFPAPQIALANNRREIGAQIVPHFTHPTVAEYQRNSLLQSINGFGLPGWKLPSSDSLTRFLAGYFTGFYPYAPFTHAPTFRFDACSPELLLAMFAIGAANRFEYKSAINMFYVSKAILLERQHQRERGMLERLMNHGTSSGFVERDYMDEVRCLLCLMGIATWDKDLNLRNESLVLRGQLAHALRLSGLEEPSEVLDTHWETWARLESERRAKLFAFCFLNIQSIAYNLSPVIWSHEFKLRLPCSCPEWTAPDSATWALLRQNTPIAKGHFHTALKDLLSPSPCDINELNPTPVANYTLLHGLIQTIVWAQIFPKDLGADSTSDSRVCFRNALRKWTIYWQRTPESNLEPFDANGPLPFMSSAWLSFAYIRNCSQFSDGHPREIFSWNVASIARALRSSPSANHEWDELLAAHHATHFMGILVRLGIQYIKHNRASLWSTEAALCGLECSVFLDKWLRAFCTSTGPKSLTGSSPSLLLYQEHLLLAWTRDIVRDGSISINGVCPDIFSERPEDLVNRTIEVWCHIMQGDSPWPFISMLGDAVVEYKTICRHDLDKL</sequence>
<dbReference type="Proteomes" id="UP000325433">
    <property type="component" value="Unassembled WGS sequence"/>
</dbReference>
<dbReference type="PROSITE" id="PS00028">
    <property type="entry name" value="ZINC_FINGER_C2H2_1"/>
    <property type="match status" value="1"/>
</dbReference>
<evidence type="ECO:0000256" key="6">
    <source>
        <dbReference type="ARBA" id="ARBA00023015"/>
    </source>
</evidence>
<evidence type="ECO:0000256" key="3">
    <source>
        <dbReference type="ARBA" id="ARBA00022737"/>
    </source>
</evidence>
<feature type="domain" description="C2H2-type" evidence="11">
    <location>
        <begin position="15"/>
        <end position="42"/>
    </location>
</feature>
<feature type="region of interest" description="Disordered" evidence="10">
    <location>
        <begin position="64"/>
        <end position="136"/>
    </location>
</feature>
<dbReference type="Pfam" id="PF04082">
    <property type="entry name" value="Fungal_trans"/>
    <property type="match status" value="1"/>
</dbReference>
<organism evidence="12 13">
    <name type="scientific">Aspergillus transmontanensis</name>
    <dbReference type="NCBI Taxonomy" id="1034304"/>
    <lineage>
        <taxon>Eukaryota</taxon>
        <taxon>Fungi</taxon>
        <taxon>Dikarya</taxon>
        <taxon>Ascomycota</taxon>
        <taxon>Pezizomycotina</taxon>
        <taxon>Eurotiomycetes</taxon>
        <taxon>Eurotiomycetidae</taxon>
        <taxon>Eurotiales</taxon>
        <taxon>Aspergillaceae</taxon>
        <taxon>Aspergillus</taxon>
        <taxon>Aspergillus subgen. Circumdati</taxon>
    </lineage>
</organism>
<protein>
    <recommendedName>
        <fullName evidence="11">C2H2-type domain-containing protein</fullName>
    </recommendedName>
</protein>
<evidence type="ECO:0000259" key="11">
    <source>
        <dbReference type="PROSITE" id="PS50157"/>
    </source>
</evidence>
<dbReference type="PANTHER" id="PTHR40626:SF10">
    <property type="entry name" value="C2H2-TYPE DOMAIN-CONTAINING PROTEIN"/>
    <property type="match status" value="1"/>
</dbReference>
<evidence type="ECO:0000256" key="9">
    <source>
        <dbReference type="PROSITE-ProRule" id="PRU00042"/>
    </source>
</evidence>
<dbReference type="GO" id="GO:0000978">
    <property type="term" value="F:RNA polymerase II cis-regulatory region sequence-specific DNA binding"/>
    <property type="evidence" value="ECO:0007669"/>
    <property type="project" value="InterPro"/>
</dbReference>
<feature type="domain" description="C2H2-type" evidence="11">
    <location>
        <begin position="43"/>
        <end position="70"/>
    </location>
</feature>
<evidence type="ECO:0000256" key="1">
    <source>
        <dbReference type="ARBA" id="ARBA00004123"/>
    </source>
</evidence>
<evidence type="ECO:0000256" key="8">
    <source>
        <dbReference type="ARBA" id="ARBA00023242"/>
    </source>
</evidence>
<keyword evidence="6" id="KW-0805">Transcription regulation</keyword>
<comment type="subcellular location">
    <subcellularLocation>
        <location evidence="1">Nucleus</location>
    </subcellularLocation>
</comment>
<reference evidence="13" key="1">
    <citation type="submission" date="2019-04" db="EMBL/GenBank/DDBJ databases">
        <title>Friends and foes A comparative genomics studyof 23 Aspergillus species from section Flavi.</title>
        <authorList>
            <consortium name="DOE Joint Genome Institute"/>
            <person name="Kjaerbolling I."/>
            <person name="Vesth T."/>
            <person name="Frisvad J.C."/>
            <person name="Nybo J.L."/>
            <person name="Theobald S."/>
            <person name="Kildgaard S."/>
            <person name="Isbrandt T."/>
            <person name="Kuo A."/>
            <person name="Sato A."/>
            <person name="Lyhne E.K."/>
            <person name="Kogle M.E."/>
            <person name="Wiebenga A."/>
            <person name="Kun R.S."/>
            <person name="Lubbers R.J."/>
            <person name="Makela M.R."/>
            <person name="Barry K."/>
            <person name="Chovatia M."/>
            <person name="Clum A."/>
            <person name="Daum C."/>
            <person name="Haridas S."/>
            <person name="He G."/>
            <person name="LaButti K."/>
            <person name="Lipzen A."/>
            <person name="Mondo S."/>
            <person name="Riley R."/>
            <person name="Salamov A."/>
            <person name="Simmons B.A."/>
            <person name="Magnuson J.K."/>
            <person name="Henrissat B."/>
            <person name="Mortensen U.H."/>
            <person name="Larsen T.O."/>
            <person name="Devries R.P."/>
            <person name="Grigoriev I.V."/>
            <person name="Machida M."/>
            <person name="Baker S.E."/>
            <person name="Andersen M.R."/>
        </authorList>
    </citation>
    <scope>NUCLEOTIDE SEQUENCE [LARGE SCALE GENOMIC DNA]</scope>
    <source>
        <strain evidence="13">CBS 130015</strain>
    </source>
</reference>
<evidence type="ECO:0000256" key="4">
    <source>
        <dbReference type="ARBA" id="ARBA00022771"/>
    </source>
</evidence>
<evidence type="ECO:0000313" key="13">
    <source>
        <dbReference type="Proteomes" id="UP000325433"/>
    </source>
</evidence>
<feature type="compositionally biased region" description="Polar residues" evidence="10">
    <location>
        <begin position="68"/>
        <end position="95"/>
    </location>
</feature>
<evidence type="ECO:0000256" key="5">
    <source>
        <dbReference type="ARBA" id="ARBA00022833"/>
    </source>
</evidence>
<feature type="compositionally biased region" description="Polar residues" evidence="10">
    <location>
        <begin position="119"/>
        <end position="132"/>
    </location>
</feature>
<proteinExistence type="predicted"/>
<dbReference type="AlphaFoldDB" id="A0A5N6W1C3"/>
<dbReference type="InterPro" id="IPR013087">
    <property type="entry name" value="Znf_C2H2_type"/>
</dbReference>
<keyword evidence="7" id="KW-0804">Transcription</keyword>
<keyword evidence="2" id="KW-0479">Metal-binding</keyword>
<evidence type="ECO:0000256" key="2">
    <source>
        <dbReference type="ARBA" id="ARBA00022723"/>
    </source>
</evidence>
<dbReference type="GO" id="GO:0005634">
    <property type="term" value="C:nucleus"/>
    <property type="evidence" value="ECO:0007669"/>
    <property type="project" value="UniProtKB-SubCell"/>
</dbReference>
<dbReference type="InterPro" id="IPR051059">
    <property type="entry name" value="VerF-like"/>
</dbReference>
<evidence type="ECO:0000256" key="7">
    <source>
        <dbReference type="ARBA" id="ARBA00023163"/>
    </source>
</evidence>
<keyword evidence="13" id="KW-1185">Reference proteome</keyword>
<evidence type="ECO:0000256" key="10">
    <source>
        <dbReference type="SAM" id="MobiDB-lite"/>
    </source>
</evidence>
<dbReference type="EMBL" id="ML738318">
    <property type="protein sequence ID" value="KAE8314422.1"/>
    <property type="molecule type" value="Genomic_DNA"/>
</dbReference>
<keyword evidence="3" id="KW-0677">Repeat</keyword>
<dbReference type="SUPFAM" id="SSF57667">
    <property type="entry name" value="beta-beta-alpha zinc fingers"/>
    <property type="match status" value="1"/>
</dbReference>
<dbReference type="InterPro" id="IPR007219">
    <property type="entry name" value="XnlR_reg_dom"/>
</dbReference>
<evidence type="ECO:0000313" key="12">
    <source>
        <dbReference type="EMBL" id="KAE8314422.1"/>
    </source>
</evidence>
<keyword evidence="8" id="KW-0539">Nucleus</keyword>
<name>A0A5N6W1C3_9EURO</name>
<keyword evidence="5" id="KW-0862">Zinc</keyword>
<dbReference type="CDD" id="cd12148">
    <property type="entry name" value="fungal_TF_MHR"/>
    <property type="match status" value="1"/>
</dbReference>
<dbReference type="SMART" id="SM00355">
    <property type="entry name" value="ZnF_C2H2"/>
    <property type="match status" value="2"/>
</dbReference>
<dbReference type="GO" id="GO:0006351">
    <property type="term" value="P:DNA-templated transcription"/>
    <property type="evidence" value="ECO:0007669"/>
    <property type="project" value="InterPro"/>
</dbReference>
<gene>
    <name evidence="12" type="ORF">BDV41DRAFT_563567</name>
</gene>
<accession>A0A5N6W1C3</accession>
<dbReference type="GO" id="GO:0000981">
    <property type="term" value="F:DNA-binding transcription factor activity, RNA polymerase II-specific"/>
    <property type="evidence" value="ECO:0007669"/>
    <property type="project" value="InterPro"/>
</dbReference>
<dbReference type="GO" id="GO:0000785">
    <property type="term" value="C:chromatin"/>
    <property type="evidence" value="ECO:0007669"/>
    <property type="project" value="TreeGrafter"/>
</dbReference>
<dbReference type="Gene3D" id="3.30.160.60">
    <property type="entry name" value="Classic Zinc Finger"/>
    <property type="match status" value="2"/>
</dbReference>
<dbReference type="GO" id="GO:0008270">
    <property type="term" value="F:zinc ion binding"/>
    <property type="evidence" value="ECO:0007669"/>
    <property type="project" value="UniProtKB-KW"/>
</dbReference>